<feature type="non-terminal residue" evidence="1">
    <location>
        <position position="1"/>
    </location>
</feature>
<proteinExistence type="predicted"/>
<comment type="caution">
    <text evidence="1">The sequence shown here is derived from an EMBL/GenBank/DDBJ whole genome shotgun (WGS) entry which is preliminary data.</text>
</comment>
<feature type="non-terminal residue" evidence="1">
    <location>
        <position position="125"/>
    </location>
</feature>
<gene>
    <name evidence="1" type="ORF">RPERSI_LOCUS17648</name>
</gene>
<organism evidence="1 2">
    <name type="scientific">Racocetra persica</name>
    <dbReference type="NCBI Taxonomy" id="160502"/>
    <lineage>
        <taxon>Eukaryota</taxon>
        <taxon>Fungi</taxon>
        <taxon>Fungi incertae sedis</taxon>
        <taxon>Mucoromycota</taxon>
        <taxon>Glomeromycotina</taxon>
        <taxon>Glomeromycetes</taxon>
        <taxon>Diversisporales</taxon>
        <taxon>Gigasporaceae</taxon>
        <taxon>Racocetra</taxon>
    </lineage>
</organism>
<evidence type="ECO:0000313" key="1">
    <source>
        <dbReference type="EMBL" id="CAG8781461.1"/>
    </source>
</evidence>
<keyword evidence="2" id="KW-1185">Reference proteome</keyword>
<dbReference type="Proteomes" id="UP000789920">
    <property type="component" value="Unassembled WGS sequence"/>
</dbReference>
<dbReference type="EMBL" id="CAJVQC010045527">
    <property type="protein sequence ID" value="CAG8781461.1"/>
    <property type="molecule type" value="Genomic_DNA"/>
</dbReference>
<reference evidence="1" key="1">
    <citation type="submission" date="2021-06" db="EMBL/GenBank/DDBJ databases">
        <authorList>
            <person name="Kallberg Y."/>
            <person name="Tangrot J."/>
            <person name="Rosling A."/>
        </authorList>
    </citation>
    <scope>NUCLEOTIDE SEQUENCE</scope>
    <source>
        <strain evidence="1">MA461A</strain>
    </source>
</reference>
<name>A0ACA9R8L6_9GLOM</name>
<sequence>FASKNDHGESFEAWVNQIYSSEDVDTSNDTSLKDSNTIEYLLSVDCSGLLEKAHAAIFLSIDELWSTSNEIGLKASILDSRIIKLLLFATILEQEQTKAQIREKLLLFRTQLDDSNSNENIERSS</sequence>
<accession>A0ACA9R8L6</accession>
<protein>
    <submittedName>
        <fullName evidence="1">32126_t:CDS:1</fullName>
    </submittedName>
</protein>
<evidence type="ECO:0000313" key="2">
    <source>
        <dbReference type="Proteomes" id="UP000789920"/>
    </source>
</evidence>